<dbReference type="AlphaFoldDB" id="A0A1M7Y8F1"/>
<name>A0A1M7Y8F1_9FIRM</name>
<reference evidence="2 3" key="1">
    <citation type="submission" date="2016-12" db="EMBL/GenBank/DDBJ databases">
        <authorList>
            <person name="Song W.-J."/>
            <person name="Kurnit D.M."/>
        </authorList>
    </citation>
    <scope>NUCLEOTIDE SEQUENCE [LARGE SCALE GENOMIC DNA]</scope>
    <source>
        <strain evidence="2 3">DSM 12503</strain>
    </source>
</reference>
<dbReference type="GO" id="GO:0016758">
    <property type="term" value="F:hexosyltransferase activity"/>
    <property type="evidence" value="ECO:0007669"/>
    <property type="project" value="UniProtKB-ARBA"/>
</dbReference>
<dbReference type="InterPro" id="IPR001173">
    <property type="entry name" value="Glyco_trans_2-like"/>
</dbReference>
<dbReference type="InterPro" id="IPR029044">
    <property type="entry name" value="Nucleotide-diphossugar_trans"/>
</dbReference>
<dbReference type="PANTHER" id="PTHR22916">
    <property type="entry name" value="GLYCOSYLTRANSFERASE"/>
    <property type="match status" value="1"/>
</dbReference>
<feature type="domain" description="Glycosyltransferase 2-like" evidence="1">
    <location>
        <begin position="6"/>
        <end position="167"/>
    </location>
</feature>
<evidence type="ECO:0000259" key="1">
    <source>
        <dbReference type="Pfam" id="PF00535"/>
    </source>
</evidence>
<sequence length="310" mass="36685">MNPKVSVIMPVYNAEHYIKTAIDSILEQSYKNIELIIINDCPTDSTMRIVRTYKDDRIYVINNPQNKGIAYSRNAGLDYATGKYIAIMDDDDISLPGRIEKQVKFLEEREDIDIVGGKVQAIDENDNIINTDKIVFNNPLYIKVNFLFRCIYHNSEVMLRRKVIDNYGMRYQEKCYGMEDFLFWIECSKVATMSNIDELLLKHRYYNGSETSRVKRDEKGKRKEHFAYLQRLSLGKSGFTLTDEELELLNRLMNEENNYAAHMQEIKSALNIFKKMIHQSKELSMDFQTELDIYLRQQLMRWIRRCVDIW</sequence>
<dbReference type="PANTHER" id="PTHR22916:SF3">
    <property type="entry name" value="UDP-GLCNAC:BETAGAL BETA-1,3-N-ACETYLGLUCOSAMINYLTRANSFERASE-LIKE PROTEIN 1"/>
    <property type="match status" value="1"/>
</dbReference>
<evidence type="ECO:0000313" key="3">
    <source>
        <dbReference type="Proteomes" id="UP000184612"/>
    </source>
</evidence>
<dbReference type="Gene3D" id="3.90.550.10">
    <property type="entry name" value="Spore Coat Polysaccharide Biosynthesis Protein SpsA, Chain A"/>
    <property type="match status" value="1"/>
</dbReference>
<accession>A0A1M7Y8F1</accession>
<proteinExistence type="predicted"/>
<evidence type="ECO:0000313" key="2">
    <source>
        <dbReference type="EMBL" id="SHO48798.1"/>
    </source>
</evidence>
<dbReference type="CDD" id="cd00761">
    <property type="entry name" value="Glyco_tranf_GTA_type"/>
    <property type="match status" value="1"/>
</dbReference>
<keyword evidence="3" id="KW-1185">Reference proteome</keyword>
<dbReference type="STRING" id="1121345.SAMN02745217_02039"/>
<dbReference type="Pfam" id="PF00535">
    <property type="entry name" value="Glycos_transf_2"/>
    <property type="match status" value="1"/>
</dbReference>
<dbReference type="Proteomes" id="UP000184612">
    <property type="component" value="Unassembled WGS sequence"/>
</dbReference>
<keyword evidence="2" id="KW-0808">Transferase</keyword>
<dbReference type="SUPFAM" id="SSF53448">
    <property type="entry name" value="Nucleotide-diphospho-sugar transferases"/>
    <property type="match status" value="1"/>
</dbReference>
<protein>
    <submittedName>
        <fullName evidence="2">Glycosyl transferase family 2</fullName>
    </submittedName>
</protein>
<gene>
    <name evidence="2" type="ORF">SAMN02745217_02039</name>
</gene>
<dbReference type="EMBL" id="FRFD01000005">
    <property type="protein sequence ID" value="SHO48798.1"/>
    <property type="molecule type" value="Genomic_DNA"/>
</dbReference>
<organism evidence="2 3">
    <name type="scientific">Anaerocolumna xylanovorans DSM 12503</name>
    <dbReference type="NCBI Taxonomy" id="1121345"/>
    <lineage>
        <taxon>Bacteria</taxon>
        <taxon>Bacillati</taxon>
        <taxon>Bacillota</taxon>
        <taxon>Clostridia</taxon>
        <taxon>Lachnospirales</taxon>
        <taxon>Lachnospiraceae</taxon>
        <taxon>Anaerocolumna</taxon>
    </lineage>
</organism>